<dbReference type="OMA" id="WRTARIV"/>
<dbReference type="Pfam" id="PF18701">
    <property type="entry name" value="DUF5641"/>
    <property type="match status" value="1"/>
</dbReference>
<accession>A0A026VZQ2</accession>
<proteinExistence type="predicted"/>
<dbReference type="OrthoDB" id="7695048at2759"/>
<protein>
    <recommendedName>
        <fullName evidence="1">DUF5641 domain-containing protein</fullName>
    </recommendedName>
</protein>
<dbReference type="EMBL" id="KK107530">
    <property type="protein sequence ID" value="EZA49242.1"/>
    <property type="molecule type" value="Genomic_DNA"/>
</dbReference>
<dbReference type="Proteomes" id="UP000053097">
    <property type="component" value="Unassembled WGS sequence"/>
</dbReference>
<reference evidence="2 3" key="1">
    <citation type="journal article" date="2014" name="Curr. Biol.">
        <title>The genome of the clonal raider ant Cerapachys biroi.</title>
        <authorList>
            <person name="Oxley P.R."/>
            <person name="Ji L."/>
            <person name="Fetter-Pruneda I."/>
            <person name="McKenzie S.K."/>
            <person name="Li C."/>
            <person name="Hu H."/>
            <person name="Zhang G."/>
            <person name="Kronauer D.J."/>
        </authorList>
    </citation>
    <scope>NUCLEOTIDE SEQUENCE [LARGE SCALE GENOMIC DNA]</scope>
</reference>
<name>A0A026VZQ2_OOCBI</name>
<gene>
    <name evidence="2" type="ORF">X777_12482</name>
</gene>
<dbReference type="PANTHER" id="PTHR47331:SF6">
    <property type="entry name" value="DOUBLECORTIN DOMAIN-CONTAINING PROTEIN"/>
    <property type="match status" value="1"/>
</dbReference>
<evidence type="ECO:0000313" key="3">
    <source>
        <dbReference type="Proteomes" id="UP000053097"/>
    </source>
</evidence>
<dbReference type="PANTHER" id="PTHR47331">
    <property type="entry name" value="PHD-TYPE DOMAIN-CONTAINING PROTEIN"/>
    <property type="match status" value="1"/>
</dbReference>
<dbReference type="STRING" id="2015173.A0A026VZQ2"/>
<dbReference type="InterPro" id="IPR040676">
    <property type="entry name" value="DUF5641"/>
</dbReference>
<evidence type="ECO:0000313" key="2">
    <source>
        <dbReference type="EMBL" id="EZA49242.1"/>
    </source>
</evidence>
<sequence>MKDTLLTFEQFNTVVIEIETVLNSRPLTPVSQNPEDLMALTPSHFLIGDSLYSVPEPDFTTTPTNRLSVWQHVQKIKRDFWNRWHKEYLNELNQRSKWKSQENNIQIGLVLVKEDNMPPLRWPLGRIVELHPGSDNVIRVVTIKTVTGLYKRNVRALALLPIEY</sequence>
<dbReference type="AlphaFoldDB" id="A0A026VZQ2"/>
<organism evidence="2 3">
    <name type="scientific">Ooceraea biroi</name>
    <name type="common">Clonal raider ant</name>
    <name type="synonym">Cerapachys biroi</name>
    <dbReference type="NCBI Taxonomy" id="2015173"/>
    <lineage>
        <taxon>Eukaryota</taxon>
        <taxon>Metazoa</taxon>
        <taxon>Ecdysozoa</taxon>
        <taxon>Arthropoda</taxon>
        <taxon>Hexapoda</taxon>
        <taxon>Insecta</taxon>
        <taxon>Pterygota</taxon>
        <taxon>Neoptera</taxon>
        <taxon>Endopterygota</taxon>
        <taxon>Hymenoptera</taxon>
        <taxon>Apocrita</taxon>
        <taxon>Aculeata</taxon>
        <taxon>Formicoidea</taxon>
        <taxon>Formicidae</taxon>
        <taxon>Dorylinae</taxon>
        <taxon>Ooceraea</taxon>
    </lineage>
</organism>
<keyword evidence="3" id="KW-1185">Reference proteome</keyword>
<feature type="domain" description="DUF5641" evidence="1">
    <location>
        <begin position="69"/>
        <end position="160"/>
    </location>
</feature>
<evidence type="ECO:0000259" key="1">
    <source>
        <dbReference type="Pfam" id="PF18701"/>
    </source>
</evidence>